<protein>
    <recommendedName>
        <fullName evidence="19">Flavin-containing monooxygenase</fullName>
        <ecNumber evidence="19">1.-.-.-</ecNumber>
    </recommendedName>
</protein>
<evidence type="ECO:0000256" key="4">
    <source>
        <dbReference type="ARBA" id="ARBA00022630"/>
    </source>
</evidence>
<keyword evidence="11 18" id="KW-0503">Monooxygenase</keyword>
<keyword evidence="7 18" id="KW-0274">FAD</keyword>
<keyword evidence="6 18" id="KW-0256">Endoplasmic reticulum</keyword>
<dbReference type="Ensembl" id="ENSLLET00000026765.1">
    <property type="protein sequence ID" value="ENSLLEP00000025779.1"/>
    <property type="gene ID" value="ENSLLEG00000016231.1"/>
</dbReference>
<dbReference type="SUPFAM" id="SSF51905">
    <property type="entry name" value="FAD/NAD(P)-binding domain"/>
    <property type="match status" value="3"/>
</dbReference>
<keyword evidence="12 18" id="KW-0472">Membrane</keyword>
<evidence type="ECO:0000256" key="7">
    <source>
        <dbReference type="ARBA" id="ARBA00022827"/>
    </source>
</evidence>
<dbReference type="GO" id="GO:0050661">
    <property type="term" value="F:NADP binding"/>
    <property type="evidence" value="ECO:0007669"/>
    <property type="project" value="InterPro"/>
</dbReference>
<keyword evidence="4 18" id="KW-0285">Flavoprotein</keyword>
<comment type="cofactor">
    <cofactor evidence="1 18 19">
        <name>FAD</name>
        <dbReference type="ChEBI" id="CHEBI:57692"/>
    </cofactor>
</comment>
<accession>A0A8C5PNX5</accession>
<evidence type="ECO:0000256" key="17">
    <source>
        <dbReference type="ARBA" id="ARBA00049443"/>
    </source>
</evidence>
<dbReference type="GO" id="GO:0050660">
    <property type="term" value="F:flavin adenine dinucleotide binding"/>
    <property type="evidence" value="ECO:0007669"/>
    <property type="project" value="InterPro"/>
</dbReference>
<dbReference type="GO" id="GO:0004499">
    <property type="term" value="F:N,N-dimethylaniline monooxygenase activity"/>
    <property type="evidence" value="ECO:0007669"/>
    <property type="project" value="UniProtKB-UniRule"/>
</dbReference>
<evidence type="ECO:0000256" key="6">
    <source>
        <dbReference type="ARBA" id="ARBA00022824"/>
    </source>
</evidence>
<proteinExistence type="inferred from homology"/>
<evidence type="ECO:0000256" key="1">
    <source>
        <dbReference type="ARBA" id="ARBA00001974"/>
    </source>
</evidence>
<sequence length="509" mass="57531">MVKTVAIIGAGMSGLAAVKGCLEDGLEPTCFERTAGIGGLWRFTENAEDDCPSIYKSLVSNASKEMMCFTHFQLMKHIQLKTTVCHVQRHSDFSMTGKWVIVTKTGEESNTAIFDAVMICTGQYIQPVLPLESFPGIDKFRGKVFHSRHYKRPVGFDGKKVLIIGMGNTGVDISTELCTRTSQVYLSTKRGVCVLRRLGEEGYPLDLSFITRFRNYIHCSLPTALARLSASRYANQQFNHSLYNIQTESILSKELLVNEELPSRILAGLIIMKPGVTRFTETSAHFADGTSIDDLDVVIFATGYDITFPFLEESVIKMDPSKGFLYKKMFPVNLQKPTIAFIGFIQPIGAIAVTAELQCRWATKFFKGLVKMPSTEEMKDYLAEDEKLRLKWFETTQQNWRRTNYIKYVDDLAADINVKPNIWKLILTDPVLGFKMFFGPINGYQYRLTGPHKWIGAREAILTQWDRIEKPLRTRGMKKPCSSLFTFLPSLMPWFLCIVALCAAILIKG</sequence>
<keyword evidence="8 18" id="KW-0521">NADP</keyword>
<keyword evidence="22" id="KW-1185">Reference proteome</keyword>
<reference evidence="21" key="1">
    <citation type="submission" date="2025-08" db="UniProtKB">
        <authorList>
            <consortium name="Ensembl"/>
        </authorList>
    </citation>
    <scope>IDENTIFICATION</scope>
</reference>
<comment type="catalytic activity">
    <reaction evidence="17">
        <text>N,N-dimethylaniline + NADPH + O2 + H(+) = N,N-dimethylaniline N-oxide + NADP(+) + H2O</text>
        <dbReference type="Rhea" id="RHEA:24468"/>
        <dbReference type="ChEBI" id="CHEBI:15377"/>
        <dbReference type="ChEBI" id="CHEBI:15378"/>
        <dbReference type="ChEBI" id="CHEBI:15379"/>
        <dbReference type="ChEBI" id="CHEBI:16269"/>
        <dbReference type="ChEBI" id="CHEBI:17735"/>
        <dbReference type="ChEBI" id="CHEBI:57783"/>
        <dbReference type="ChEBI" id="CHEBI:58349"/>
        <dbReference type="EC" id="1.14.13.8"/>
    </reaction>
    <physiologicalReaction direction="left-to-right" evidence="17">
        <dbReference type="Rhea" id="RHEA:24469"/>
    </physiologicalReaction>
</comment>
<dbReference type="AlphaFoldDB" id="A0A8C5PNX5"/>
<dbReference type="FunFam" id="3.50.50.60:FF:000159">
    <property type="entry name" value="Dimethylaniline monooxygenase [N-oxide-forming]"/>
    <property type="match status" value="1"/>
</dbReference>
<dbReference type="Proteomes" id="UP000694569">
    <property type="component" value="Unplaced"/>
</dbReference>
<evidence type="ECO:0000256" key="2">
    <source>
        <dbReference type="ARBA" id="ARBA00004389"/>
    </source>
</evidence>
<dbReference type="GO" id="GO:0034899">
    <property type="term" value="F:trimethylamine monooxygenase activity"/>
    <property type="evidence" value="ECO:0007669"/>
    <property type="project" value="UniProtKB-EC"/>
</dbReference>
<feature type="transmembrane region" description="Helical" evidence="20">
    <location>
        <begin position="484"/>
        <end position="507"/>
    </location>
</feature>
<dbReference type="PRINTS" id="PR00370">
    <property type="entry name" value="FMOXYGENASE"/>
</dbReference>
<evidence type="ECO:0000313" key="21">
    <source>
        <dbReference type="Ensembl" id="ENSLLEP00000025779.1"/>
    </source>
</evidence>
<comment type="similarity">
    <text evidence="3 18 19">Belongs to the FMO family.</text>
</comment>
<keyword evidence="10 18" id="KW-0560">Oxidoreductase</keyword>
<dbReference type="Pfam" id="PF00743">
    <property type="entry name" value="FMO-like"/>
    <property type="match status" value="1"/>
</dbReference>
<evidence type="ECO:0000256" key="5">
    <source>
        <dbReference type="ARBA" id="ARBA00022692"/>
    </source>
</evidence>
<comment type="catalytic activity">
    <reaction evidence="14">
        <text>hypotaurine + NADH + O2 + H(+) = taurine + NAD(+) + H2O</text>
        <dbReference type="Rhea" id="RHEA:74111"/>
        <dbReference type="ChEBI" id="CHEBI:15377"/>
        <dbReference type="ChEBI" id="CHEBI:15378"/>
        <dbReference type="ChEBI" id="CHEBI:15379"/>
        <dbReference type="ChEBI" id="CHEBI:57540"/>
        <dbReference type="ChEBI" id="CHEBI:57853"/>
        <dbReference type="ChEBI" id="CHEBI:57945"/>
        <dbReference type="ChEBI" id="CHEBI:507393"/>
        <dbReference type="EC" id="1.14.13.8"/>
    </reaction>
    <physiologicalReaction direction="left-to-right" evidence="14">
        <dbReference type="Rhea" id="RHEA:74112"/>
    </physiologicalReaction>
</comment>
<keyword evidence="9 20" id="KW-1133">Transmembrane helix</keyword>
<name>A0A8C5PNX5_9ANUR</name>
<comment type="function">
    <text evidence="13">Broad spectrum monooxygenase that catalyzes the oxygenation of a wide variety of nitrogen- and sulfur-containing compounds including xenobiotics. Catalyzes the S-oxygenation of hypotaurine to produce taurine, an organic osmolyte involved in cell volume regulation as well as a variety of cytoprotective and developmental processes. In vitro, catalyzes the N-oxygenation of trimethylamine (TMA) to produce trimethylamine N-oxide (TMAO) and could therefore participate to the detoxification of this compound that is generated by the action of gut microbiota from dietary precursors such as choline, choline containing compounds, betaine or L-carnitine.</text>
</comment>
<evidence type="ECO:0000256" key="3">
    <source>
        <dbReference type="ARBA" id="ARBA00009183"/>
    </source>
</evidence>
<evidence type="ECO:0000256" key="8">
    <source>
        <dbReference type="ARBA" id="ARBA00022857"/>
    </source>
</evidence>
<comment type="subcellular location">
    <subcellularLocation>
        <location evidence="2">Endoplasmic reticulum membrane</location>
        <topology evidence="2">Single-pass membrane protein</topology>
    </subcellularLocation>
</comment>
<dbReference type="EC" id="1.-.-.-" evidence="19"/>
<evidence type="ECO:0000256" key="13">
    <source>
        <dbReference type="ARBA" id="ARBA00045957"/>
    </source>
</evidence>
<evidence type="ECO:0000256" key="18">
    <source>
        <dbReference type="PIRNR" id="PIRNR000332"/>
    </source>
</evidence>
<dbReference type="InterPro" id="IPR036188">
    <property type="entry name" value="FAD/NAD-bd_sf"/>
</dbReference>
<organism evidence="21 22">
    <name type="scientific">Leptobrachium leishanense</name>
    <name type="common">Leishan spiny toad</name>
    <dbReference type="NCBI Taxonomy" id="445787"/>
    <lineage>
        <taxon>Eukaryota</taxon>
        <taxon>Metazoa</taxon>
        <taxon>Chordata</taxon>
        <taxon>Craniata</taxon>
        <taxon>Vertebrata</taxon>
        <taxon>Euteleostomi</taxon>
        <taxon>Amphibia</taxon>
        <taxon>Batrachia</taxon>
        <taxon>Anura</taxon>
        <taxon>Pelobatoidea</taxon>
        <taxon>Megophryidae</taxon>
        <taxon>Leptobrachium</taxon>
    </lineage>
</organism>
<evidence type="ECO:0000256" key="12">
    <source>
        <dbReference type="ARBA" id="ARBA00023136"/>
    </source>
</evidence>
<evidence type="ECO:0000256" key="11">
    <source>
        <dbReference type="ARBA" id="ARBA00023033"/>
    </source>
</evidence>
<evidence type="ECO:0000256" key="19">
    <source>
        <dbReference type="RuleBase" id="RU361177"/>
    </source>
</evidence>
<evidence type="ECO:0000256" key="10">
    <source>
        <dbReference type="ARBA" id="ARBA00023002"/>
    </source>
</evidence>
<dbReference type="GO" id="GO:0005789">
    <property type="term" value="C:endoplasmic reticulum membrane"/>
    <property type="evidence" value="ECO:0007669"/>
    <property type="project" value="UniProtKB-SubCell"/>
</dbReference>
<comment type="catalytic activity">
    <reaction evidence="16">
        <text>trimethylamine + NADPH + O2 = trimethylamine N-oxide + NADP(+) + H2O</text>
        <dbReference type="Rhea" id="RHEA:31979"/>
        <dbReference type="ChEBI" id="CHEBI:15377"/>
        <dbReference type="ChEBI" id="CHEBI:15379"/>
        <dbReference type="ChEBI" id="CHEBI:15724"/>
        <dbReference type="ChEBI" id="CHEBI:57783"/>
        <dbReference type="ChEBI" id="CHEBI:58349"/>
        <dbReference type="ChEBI" id="CHEBI:58389"/>
        <dbReference type="EC" id="1.14.13.148"/>
    </reaction>
    <physiologicalReaction direction="left-to-right" evidence="16">
        <dbReference type="Rhea" id="RHEA:31980"/>
    </physiologicalReaction>
</comment>
<dbReference type="InterPro" id="IPR000960">
    <property type="entry name" value="Flavin_mOase"/>
</dbReference>
<dbReference type="InterPro" id="IPR050346">
    <property type="entry name" value="FMO-like"/>
</dbReference>
<dbReference type="PANTHER" id="PTHR23023">
    <property type="entry name" value="DIMETHYLANILINE MONOOXYGENASE"/>
    <property type="match status" value="1"/>
</dbReference>
<dbReference type="PIRSF" id="PIRSF000332">
    <property type="entry name" value="FMO"/>
    <property type="match status" value="1"/>
</dbReference>
<dbReference type="GeneTree" id="ENSGT00940000160256"/>
<comment type="catalytic activity">
    <reaction evidence="15">
        <text>hypotaurine + NADPH + O2 + H(+) = taurine + NADP(+) + H2O</text>
        <dbReference type="Rhea" id="RHEA:69819"/>
        <dbReference type="ChEBI" id="CHEBI:15377"/>
        <dbReference type="ChEBI" id="CHEBI:15378"/>
        <dbReference type="ChEBI" id="CHEBI:15379"/>
        <dbReference type="ChEBI" id="CHEBI:57783"/>
        <dbReference type="ChEBI" id="CHEBI:57853"/>
        <dbReference type="ChEBI" id="CHEBI:58349"/>
        <dbReference type="ChEBI" id="CHEBI:507393"/>
        <dbReference type="EC" id="1.14.13.8"/>
    </reaction>
    <physiologicalReaction direction="left-to-right" evidence="15">
        <dbReference type="Rhea" id="RHEA:69820"/>
    </physiologicalReaction>
</comment>
<evidence type="ECO:0000256" key="14">
    <source>
        <dbReference type="ARBA" id="ARBA00047338"/>
    </source>
</evidence>
<dbReference type="Pfam" id="PF13450">
    <property type="entry name" value="NAD_binding_8"/>
    <property type="match status" value="1"/>
</dbReference>
<evidence type="ECO:0000313" key="22">
    <source>
        <dbReference type="Proteomes" id="UP000694569"/>
    </source>
</evidence>
<dbReference type="Gene3D" id="3.50.50.60">
    <property type="entry name" value="FAD/NAD(P)-binding domain"/>
    <property type="match status" value="3"/>
</dbReference>
<evidence type="ECO:0000256" key="20">
    <source>
        <dbReference type="SAM" id="Phobius"/>
    </source>
</evidence>
<reference evidence="21" key="2">
    <citation type="submission" date="2025-09" db="UniProtKB">
        <authorList>
            <consortium name="Ensembl"/>
        </authorList>
    </citation>
    <scope>IDENTIFICATION</scope>
</reference>
<evidence type="ECO:0000256" key="16">
    <source>
        <dbReference type="ARBA" id="ARBA00048088"/>
    </source>
</evidence>
<dbReference type="InterPro" id="IPR020946">
    <property type="entry name" value="Flavin_mOase-like"/>
</dbReference>
<keyword evidence="5 20" id="KW-0812">Transmembrane</keyword>
<evidence type="ECO:0000256" key="9">
    <source>
        <dbReference type="ARBA" id="ARBA00022989"/>
    </source>
</evidence>
<evidence type="ECO:0000256" key="15">
    <source>
        <dbReference type="ARBA" id="ARBA00048041"/>
    </source>
</evidence>
<dbReference type="OrthoDB" id="66881at2759"/>